<dbReference type="GO" id="GO:0016787">
    <property type="term" value="F:hydrolase activity"/>
    <property type="evidence" value="ECO:0007669"/>
    <property type="project" value="UniProtKB-KW"/>
</dbReference>
<evidence type="ECO:0000259" key="2">
    <source>
        <dbReference type="Pfam" id="PF07859"/>
    </source>
</evidence>
<dbReference type="EMBL" id="SMKX01000231">
    <property type="protein sequence ID" value="TDD44611.1"/>
    <property type="molecule type" value="Genomic_DNA"/>
</dbReference>
<keyword evidence="4" id="KW-1185">Reference proteome</keyword>
<dbReference type="InterPro" id="IPR029058">
    <property type="entry name" value="AB_hydrolase_fold"/>
</dbReference>
<dbReference type="OrthoDB" id="3181909at2"/>
<sequence length="311" mass="33449">MTKYAFDPELTPWLAMLPDVDISDMSLIRNRAGEIQSMIPPVVVPDGIEIREVTIRGHDGYDIRAKVYTPTGVEGLRPGFLSIHGGGFVLGDPEMTEQFSVDIAAATGAVAVSPDYRLAPEHPFPAGLEDCHATLEWLAANTAELGIDPARIAVGGGSAGGGLSAAVALLARDRKGPAICFQLLEIPELDDRLETPSMQAFVDTPLWNRPNAEYSWKYYLSGTPETLGLQYAAPSRAEDLSGLPPAFVSVCEFDPLRDEGIVYAQRLLEAGVSTELHHYRGTFHGSGLVAGAEVSKRMASDVMDAIRRALS</sequence>
<feature type="domain" description="Alpha/beta hydrolase fold-3" evidence="2">
    <location>
        <begin position="81"/>
        <end position="285"/>
    </location>
</feature>
<keyword evidence="1 3" id="KW-0378">Hydrolase</keyword>
<evidence type="ECO:0000313" key="4">
    <source>
        <dbReference type="Proteomes" id="UP000295124"/>
    </source>
</evidence>
<protein>
    <submittedName>
        <fullName evidence="3">Alpha/beta hydrolase</fullName>
    </submittedName>
</protein>
<dbReference type="AlphaFoldDB" id="A0A4R4YI84"/>
<evidence type="ECO:0000256" key="1">
    <source>
        <dbReference type="ARBA" id="ARBA00022801"/>
    </source>
</evidence>
<accession>A0A4R4YI84</accession>
<dbReference type="InterPro" id="IPR050300">
    <property type="entry name" value="GDXG_lipolytic_enzyme"/>
</dbReference>
<dbReference type="InterPro" id="IPR013094">
    <property type="entry name" value="AB_hydrolase_3"/>
</dbReference>
<comment type="caution">
    <text evidence="3">The sequence shown here is derived from an EMBL/GenBank/DDBJ whole genome shotgun (WGS) entry which is preliminary data.</text>
</comment>
<dbReference type="RefSeq" id="WP_132177406.1">
    <property type="nucleotide sequence ID" value="NZ_SMKX01000231.1"/>
</dbReference>
<reference evidence="3 4" key="1">
    <citation type="submission" date="2019-03" db="EMBL/GenBank/DDBJ databases">
        <title>Draft genome sequences of novel Actinobacteria.</title>
        <authorList>
            <person name="Sahin N."/>
            <person name="Ay H."/>
            <person name="Saygin H."/>
        </authorList>
    </citation>
    <scope>NUCLEOTIDE SEQUENCE [LARGE SCALE GENOMIC DNA]</scope>
    <source>
        <strain evidence="3 4">JCM 13523</strain>
    </source>
</reference>
<dbReference type="PANTHER" id="PTHR48081">
    <property type="entry name" value="AB HYDROLASE SUPERFAMILY PROTEIN C4A8.06C"/>
    <property type="match status" value="1"/>
</dbReference>
<gene>
    <name evidence="3" type="ORF">E1263_40360</name>
</gene>
<dbReference type="Pfam" id="PF07859">
    <property type="entry name" value="Abhydrolase_3"/>
    <property type="match status" value="1"/>
</dbReference>
<dbReference type="Gene3D" id="3.40.50.1820">
    <property type="entry name" value="alpha/beta hydrolase"/>
    <property type="match status" value="1"/>
</dbReference>
<proteinExistence type="predicted"/>
<evidence type="ECO:0000313" key="3">
    <source>
        <dbReference type="EMBL" id="TDD44611.1"/>
    </source>
</evidence>
<dbReference type="Proteomes" id="UP000295124">
    <property type="component" value="Unassembled WGS sequence"/>
</dbReference>
<dbReference type="SUPFAM" id="SSF53474">
    <property type="entry name" value="alpha/beta-Hydrolases"/>
    <property type="match status" value="1"/>
</dbReference>
<organism evidence="3 4">
    <name type="scientific">Kribbella antibiotica</name>
    <dbReference type="NCBI Taxonomy" id="190195"/>
    <lineage>
        <taxon>Bacteria</taxon>
        <taxon>Bacillati</taxon>
        <taxon>Actinomycetota</taxon>
        <taxon>Actinomycetes</taxon>
        <taxon>Propionibacteriales</taxon>
        <taxon>Kribbellaceae</taxon>
        <taxon>Kribbella</taxon>
    </lineage>
</organism>
<dbReference type="PANTHER" id="PTHR48081:SF8">
    <property type="entry name" value="ALPHA_BETA HYDROLASE FOLD-3 DOMAIN-CONTAINING PROTEIN-RELATED"/>
    <property type="match status" value="1"/>
</dbReference>
<name>A0A4R4YI84_9ACTN</name>